<dbReference type="Pfam" id="PF22608">
    <property type="entry name" value="DNAX_ATPase_lid"/>
    <property type="match status" value="1"/>
</dbReference>
<keyword evidence="2 11" id="KW-0808">Transferase</keyword>
<dbReference type="GO" id="GO:0046872">
    <property type="term" value="F:metal ion binding"/>
    <property type="evidence" value="ECO:0007669"/>
    <property type="project" value="UniProtKB-KW"/>
</dbReference>
<keyword evidence="4 11" id="KW-0235">DNA replication</keyword>
<evidence type="ECO:0000256" key="2">
    <source>
        <dbReference type="ARBA" id="ARBA00022679"/>
    </source>
</evidence>
<evidence type="ECO:0000256" key="4">
    <source>
        <dbReference type="ARBA" id="ARBA00022705"/>
    </source>
</evidence>
<dbReference type="Proteomes" id="UP000177171">
    <property type="component" value="Unassembled WGS sequence"/>
</dbReference>
<dbReference type="GO" id="GO:0003677">
    <property type="term" value="F:DNA binding"/>
    <property type="evidence" value="ECO:0007669"/>
    <property type="project" value="InterPro"/>
</dbReference>
<dbReference type="InterPro" id="IPR050238">
    <property type="entry name" value="DNA_Rep/Repair_Clamp_Loader"/>
</dbReference>
<reference evidence="13 14" key="1">
    <citation type="journal article" date="2016" name="Nat. Commun.">
        <title>Thousands of microbial genomes shed light on interconnected biogeochemical processes in an aquifer system.</title>
        <authorList>
            <person name="Anantharaman K."/>
            <person name="Brown C.T."/>
            <person name="Hug L.A."/>
            <person name="Sharon I."/>
            <person name="Castelle C.J."/>
            <person name="Probst A.J."/>
            <person name="Thomas B.C."/>
            <person name="Singh A."/>
            <person name="Wilkins M.J."/>
            <person name="Karaoz U."/>
            <person name="Brodie E.L."/>
            <person name="Williams K.H."/>
            <person name="Hubbard S.S."/>
            <person name="Banfield J.F."/>
        </authorList>
    </citation>
    <scope>NUCLEOTIDE SEQUENCE [LARGE SCALE GENOMIC DNA]</scope>
</reference>
<keyword evidence="8 11" id="KW-0067">ATP-binding</keyword>
<dbReference type="Pfam" id="PF13177">
    <property type="entry name" value="DNA_pol3_delta2"/>
    <property type="match status" value="1"/>
</dbReference>
<evidence type="ECO:0000313" key="13">
    <source>
        <dbReference type="EMBL" id="OHA12650.1"/>
    </source>
</evidence>
<keyword evidence="7" id="KW-0862">Zinc</keyword>
<evidence type="ECO:0000256" key="9">
    <source>
        <dbReference type="ARBA" id="ARBA00022932"/>
    </source>
</evidence>
<dbReference type="Gene3D" id="1.20.272.10">
    <property type="match status" value="1"/>
</dbReference>
<dbReference type="InterPro" id="IPR022754">
    <property type="entry name" value="DNA_pol_III_gamma-3"/>
</dbReference>
<evidence type="ECO:0000256" key="7">
    <source>
        <dbReference type="ARBA" id="ARBA00022833"/>
    </source>
</evidence>
<protein>
    <recommendedName>
        <fullName evidence="11">DNA polymerase III subunit gamma/tau</fullName>
        <ecNumber evidence="11">2.7.7.7</ecNumber>
    </recommendedName>
</protein>
<dbReference type="NCBIfam" id="TIGR02397">
    <property type="entry name" value="dnaX_nterm"/>
    <property type="match status" value="1"/>
</dbReference>
<keyword evidence="5" id="KW-0479">Metal-binding</keyword>
<dbReference type="GO" id="GO:0009360">
    <property type="term" value="C:DNA polymerase III complex"/>
    <property type="evidence" value="ECO:0007669"/>
    <property type="project" value="InterPro"/>
</dbReference>
<dbReference type="GO" id="GO:0003887">
    <property type="term" value="F:DNA-directed DNA polymerase activity"/>
    <property type="evidence" value="ECO:0007669"/>
    <property type="project" value="UniProtKB-KW"/>
</dbReference>
<evidence type="ECO:0000256" key="10">
    <source>
        <dbReference type="ARBA" id="ARBA00049244"/>
    </source>
</evidence>
<dbReference type="GO" id="GO:0005524">
    <property type="term" value="F:ATP binding"/>
    <property type="evidence" value="ECO:0007669"/>
    <property type="project" value="UniProtKB-KW"/>
</dbReference>
<sequence>MAKHHQVLYRKYRPQSFEEIIGQEQVVRVLNNSLKQGRIAHAYLFSGPRGVGKTTIARLVAKSVNCEANNSTGKSLTSILKENPLASGVFEGKIPCNICESCSEFNAGSSFNLIEIDAASNRGIDEVRELRESIRFVPSRGKYKVYVIDECHQLTKDAFNALLKTLEEPPEHAIFILATTELDKVPATITSRTQQFDFRRPSGKDIKNKLVKICGMERINFEDGALETIALIAEGSMRDAESVLGRILAVADENITAEAIYKTLGLPKKEYIRDFFSCLASNEKGRALSLISEMTKEGYDTQYIVKILLRYFRNSMLLKTDMELETILLEEETQDDLNFLKSRLALFSNERLTNGIRMFLETRELLKKSPIPQLPLEMAVYELTNNQQPTTNN</sequence>
<dbReference type="InterPro" id="IPR012763">
    <property type="entry name" value="DNA_pol_III_sug/sutau_N"/>
</dbReference>
<keyword evidence="6 11" id="KW-0547">Nucleotide-binding</keyword>
<keyword evidence="3 11" id="KW-0548">Nucleotidyltransferase</keyword>
<dbReference type="CDD" id="cd18137">
    <property type="entry name" value="HLD_clamp_pol_III_gamma_tau"/>
    <property type="match status" value="1"/>
</dbReference>
<dbReference type="GO" id="GO:0006261">
    <property type="term" value="P:DNA-templated DNA replication"/>
    <property type="evidence" value="ECO:0007669"/>
    <property type="project" value="TreeGrafter"/>
</dbReference>
<feature type="domain" description="AAA+ ATPase" evidence="12">
    <location>
        <begin position="39"/>
        <end position="202"/>
    </location>
</feature>
<comment type="caution">
    <text evidence="13">The sequence shown here is derived from an EMBL/GenBank/DDBJ whole genome shotgun (WGS) entry which is preliminary data.</text>
</comment>
<dbReference type="SUPFAM" id="SSF48019">
    <property type="entry name" value="post-AAA+ oligomerization domain-like"/>
    <property type="match status" value="1"/>
</dbReference>
<name>A0A1G2LLY7_9BACT</name>
<dbReference type="PANTHER" id="PTHR11669:SF0">
    <property type="entry name" value="PROTEIN STICHEL-LIKE 2"/>
    <property type="match status" value="1"/>
</dbReference>
<comment type="catalytic activity">
    <reaction evidence="10 11">
        <text>DNA(n) + a 2'-deoxyribonucleoside 5'-triphosphate = DNA(n+1) + diphosphate</text>
        <dbReference type="Rhea" id="RHEA:22508"/>
        <dbReference type="Rhea" id="RHEA-COMP:17339"/>
        <dbReference type="Rhea" id="RHEA-COMP:17340"/>
        <dbReference type="ChEBI" id="CHEBI:33019"/>
        <dbReference type="ChEBI" id="CHEBI:61560"/>
        <dbReference type="ChEBI" id="CHEBI:173112"/>
        <dbReference type="EC" id="2.7.7.7"/>
    </reaction>
</comment>
<evidence type="ECO:0000256" key="3">
    <source>
        <dbReference type="ARBA" id="ARBA00022695"/>
    </source>
</evidence>
<organism evidence="13 14">
    <name type="scientific">Candidatus Sungbacteria bacterium RIFCSPLOWO2_12_FULL_41_11</name>
    <dbReference type="NCBI Taxonomy" id="1802286"/>
    <lineage>
        <taxon>Bacteria</taxon>
        <taxon>Candidatus Sungiibacteriota</taxon>
    </lineage>
</organism>
<evidence type="ECO:0000256" key="6">
    <source>
        <dbReference type="ARBA" id="ARBA00022741"/>
    </source>
</evidence>
<evidence type="ECO:0000256" key="5">
    <source>
        <dbReference type="ARBA" id="ARBA00022723"/>
    </source>
</evidence>
<comment type="subunit">
    <text evidence="11">DNA polymerase III contains a core (composed of alpha, epsilon and theta chains) that associates with a tau subunit. This core dimerizes to form the POLIII' complex. PolIII' associates with the gamma complex (composed of gamma, delta, delta', psi and chi chains) and with the beta chain to form the complete DNA polymerase III complex.</text>
</comment>
<dbReference type="InterPro" id="IPR027417">
    <property type="entry name" value="P-loop_NTPase"/>
</dbReference>
<dbReference type="Gene3D" id="1.10.8.60">
    <property type="match status" value="1"/>
</dbReference>
<dbReference type="PANTHER" id="PTHR11669">
    <property type="entry name" value="REPLICATION FACTOR C / DNA POLYMERASE III GAMMA-TAU SUBUNIT"/>
    <property type="match status" value="1"/>
</dbReference>
<dbReference type="SUPFAM" id="SSF52540">
    <property type="entry name" value="P-loop containing nucleoside triphosphate hydrolases"/>
    <property type="match status" value="1"/>
</dbReference>
<evidence type="ECO:0000256" key="11">
    <source>
        <dbReference type="RuleBase" id="RU364063"/>
    </source>
</evidence>
<gene>
    <name evidence="11" type="primary">dnaX</name>
    <name evidence="13" type="ORF">A3G49_00035</name>
</gene>
<dbReference type="InterPro" id="IPR008921">
    <property type="entry name" value="DNA_pol3_clamp-load_cplx_C"/>
</dbReference>
<dbReference type="InterPro" id="IPR003593">
    <property type="entry name" value="AAA+_ATPase"/>
</dbReference>
<dbReference type="SMART" id="SM00382">
    <property type="entry name" value="AAA"/>
    <property type="match status" value="1"/>
</dbReference>
<dbReference type="InterPro" id="IPR045085">
    <property type="entry name" value="HLD_clamp_pol_III_gamma_tau"/>
</dbReference>
<comment type="similarity">
    <text evidence="1 11">Belongs to the DnaX/STICHEL family.</text>
</comment>
<dbReference type="FunFam" id="3.40.50.300:FF:000014">
    <property type="entry name" value="DNA polymerase III subunit gamma/tau"/>
    <property type="match status" value="1"/>
</dbReference>
<dbReference type="CDD" id="cd00009">
    <property type="entry name" value="AAA"/>
    <property type="match status" value="1"/>
</dbReference>
<dbReference type="EMBL" id="MHQY01000044">
    <property type="protein sequence ID" value="OHA12650.1"/>
    <property type="molecule type" value="Genomic_DNA"/>
</dbReference>
<proteinExistence type="inferred from homology"/>
<dbReference type="FunFam" id="1.10.8.60:FF:000013">
    <property type="entry name" value="DNA polymerase III subunit gamma/tau"/>
    <property type="match status" value="1"/>
</dbReference>
<evidence type="ECO:0000259" key="12">
    <source>
        <dbReference type="SMART" id="SM00382"/>
    </source>
</evidence>
<dbReference type="EC" id="2.7.7.7" evidence="11"/>
<evidence type="ECO:0000256" key="1">
    <source>
        <dbReference type="ARBA" id="ARBA00006360"/>
    </source>
</evidence>
<keyword evidence="9 11" id="KW-0239">DNA-directed DNA polymerase</keyword>
<dbReference type="Gene3D" id="3.40.50.300">
    <property type="entry name" value="P-loop containing nucleotide triphosphate hydrolases"/>
    <property type="match status" value="1"/>
</dbReference>
<evidence type="ECO:0000313" key="14">
    <source>
        <dbReference type="Proteomes" id="UP000177171"/>
    </source>
</evidence>
<dbReference type="Pfam" id="PF12169">
    <property type="entry name" value="DNA_pol3_gamma3"/>
    <property type="match status" value="1"/>
</dbReference>
<evidence type="ECO:0000256" key="8">
    <source>
        <dbReference type="ARBA" id="ARBA00022840"/>
    </source>
</evidence>
<comment type="function">
    <text evidence="11">DNA polymerase III is a complex, multichain enzyme responsible for most of the replicative synthesis in bacteria. This DNA polymerase also exhibits 3' to 5' exonuclease activity.</text>
</comment>
<dbReference type="AlphaFoldDB" id="A0A1G2LLY7"/>
<accession>A0A1G2LLY7</accession>